<evidence type="ECO:0000313" key="1">
    <source>
        <dbReference type="EMBL" id="CAA3027100.1"/>
    </source>
</evidence>
<dbReference type="PANTHER" id="PTHR48151">
    <property type="entry name" value="SH3 DOMAIN-CONTAINING PROTEIN"/>
    <property type="match status" value="1"/>
</dbReference>
<organism evidence="1 2">
    <name type="scientific">Olea europaea subsp. europaea</name>
    <dbReference type="NCBI Taxonomy" id="158383"/>
    <lineage>
        <taxon>Eukaryota</taxon>
        <taxon>Viridiplantae</taxon>
        <taxon>Streptophyta</taxon>
        <taxon>Embryophyta</taxon>
        <taxon>Tracheophyta</taxon>
        <taxon>Spermatophyta</taxon>
        <taxon>Magnoliopsida</taxon>
        <taxon>eudicotyledons</taxon>
        <taxon>Gunneridae</taxon>
        <taxon>Pentapetalae</taxon>
        <taxon>asterids</taxon>
        <taxon>lamiids</taxon>
        <taxon>Lamiales</taxon>
        <taxon>Oleaceae</taxon>
        <taxon>Oleeae</taxon>
        <taxon>Olea</taxon>
    </lineage>
</organism>
<dbReference type="Proteomes" id="UP000594638">
    <property type="component" value="Unassembled WGS sequence"/>
</dbReference>
<evidence type="ECO:0000313" key="2">
    <source>
        <dbReference type="Proteomes" id="UP000594638"/>
    </source>
</evidence>
<protein>
    <submittedName>
        <fullName evidence="1">Uncharacterized protein</fullName>
    </submittedName>
</protein>
<accession>A0A8S0VA17</accession>
<reference evidence="1 2" key="1">
    <citation type="submission" date="2019-12" db="EMBL/GenBank/DDBJ databases">
        <authorList>
            <person name="Alioto T."/>
            <person name="Alioto T."/>
            <person name="Gomez Garrido J."/>
        </authorList>
    </citation>
    <scope>NUCLEOTIDE SEQUENCE [LARGE SCALE GENOMIC DNA]</scope>
</reference>
<dbReference type="Gramene" id="OE9A069919T1">
    <property type="protein sequence ID" value="OE9A069919C1"/>
    <property type="gene ID" value="OE9A069919"/>
</dbReference>
<sequence>MHVNNGKEQGASGTSSGSLISPMLKVLDEMYSAQDERINAKLIDIYDTLHNIRMSSGLSDPAVTTGIFNLIYETTKIRMSNFIPETTRMKPFDSEGLDDNLVNDCPGNFSDDGLLGKKCTCHEQGIISTF</sequence>
<dbReference type="OrthoDB" id="1736481at2759"/>
<dbReference type="InterPro" id="IPR053296">
    <property type="entry name" value="TSET_member_tstB"/>
</dbReference>
<comment type="caution">
    <text evidence="1">The sequence shown here is derived from an EMBL/GenBank/DDBJ whole genome shotgun (WGS) entry which is preliminary data.</text>
</comment>
<gene>
    <name evidence="1" type="ORF">OLEA9_A069919</name>
</gene>
<keyword evidence="2" id="KW-1185">Reference proteome</keyword>
<proteinExistence type="predicted"/>
<name>A0A8S0VA17_OLEEU</name>
<dbReference type="AlphaFoldDB" id="A0A8S0VA17"/>
<dbReference type="EMBL" id="CACTIH010009189">
    <property type="protein sequence ID" value="CAA3027100.1"/>
    <property type="molecule type" value="Genomic_DNA"/>
</dbReference>
<dbReference type="PANTHER" id="PTHR48151:SF3">
    <property type="entry name" value="SH3 DOMAIN-CONTAINING PROTEIN"/>
    <property type="match status" value="1"/>
</dbReference>